<dbReference type="InterPro" id="IPR018114">
    <property type="entry name" value="TRYPSIN_HIS"/>
</dbReference>
<evidence type="ECO:0000313" key="10">
    <source>
        <dbReference type="Proteomes" id="UP001159042"/>
    </source>
</evidence>
<keyword evidence="3" id="KW-0645">Protease</keyword>
<comment type="caution">
    <text evidence="9">The sequence shown here is derived from an EMBL/GenBank/DDBJ whole genome shotgun (WGS) entry which is preliminary data.</text>
</comment>
<dbReference type="InterPro" id="IPR001254">
    <property type="entry name" value="Trypsin_dom"/>
</dbReference>
<feature type="signal peptide" evidence="7">
    <location>
        <begin position="1"/>
        <end position="16"/>
    </location>
</feature>
<organism evidence="9 10">
    <name type="scientific">Exocentrus adspersus</name>
    <dbReference type="NCBI Taxonomy" id="1586481"/>
    <lineage>
        <taxon>Eukaryota</taxon>
        <taxon>Metazoa</taxon>
        <taxon>Ecdysozoa</taxon>
        <taxon>Arthropoda</taxon>
        <taxon>Hexapoda</taxon>
        <taxon>Insecta</taxon>
        <taxon>Pterygota</taxon>
        <taxon>Neoptera</taxon>
        <taxon>Endopterygota</taxon>
        <taxon>Coleoptera</taxon>
        <taxon>Polyphaga</taxon>
        <taxon>Cucujiformia</taxon>
        <taxon>Chrysomeloidea</taxon>
        <taxon>Cerambycidae</taxon>
        <taxon>Lamiinae</taxon>
        <taxon>Acanthocinini</taxon>
        <taxon>Exocentrus</taxon>
    </lineage>
</organism>
<comment type="subcellular location">
    <subcellularLocation>
        <location evidence="1">Secreted</location>
    </subcellularLocation>
</comment>
<dbReference type="SUPFAM" id="SSF50494">
    <property type="entry name" value="Trypsin-like serine proteases"/>
    <property type="match status" value="1"/>
</dbReference>
<evidence type="ECO:0000259" key="8">
    <source>
        <dbReference type="PROSITE" id="PS50240"/>
    </source>
</evidence>
<protein>
    <recommendedName>
        <fullName evidence="8">Peptidase S1 domain-containing protein</fullName>
    </recommendedName>
</protein>
<proteinExistence type="predicted"/>
<evidence type="ECO:0000256" key="6">
    <source>
        <dbReference type="ARBA" id="ARBA00023157"/>
    </source>
</evidence>
<dbReference type="Gene3D" id="2.40.10.10">
    <property type="entry name" value="Trypsin-like serine proteases"/>
    <property type="match status" value="2"/>
</dbReference>
<dbReference type="Pfam" id="PF00089">
    <property type="entry name" value="Trypsin"/>
    <property type="match status" value="1"/>
</dbReference>
<dbReference type="GO" id="GO:0004252">
    <property type="term" value="F:serine-type endopeptidase activity"/>
    <property type="evidence" value="ECO:0007669"/>
    <property type="project" value="InterPro"/>
</dbReference>
<sequence>MVVAIFFLTILSFSSALPAPRLSWDEIKRQHVYVDPISNYTISQPVDERIIGGNETEPHSISYQVALLVNGRSLCGGSLISLNFVLTAAHCTISASYVELVFGAHNILVNESTQLRVTSSSIINHPDFNSSNYNNDIALIKTPVPIVPNDHIKIIDLAPADAGRYIEYIATLSGWGTTSDSNSTIPSGLHEVRLLVISNVYCEAIYGTDIVQPSTLCTQYGERSFVLTVL</sequence>
<dbReference type="Proteomes" id="UP001159042">
    <property type="component" value="Unassembled WGS sequence"/>
</dbReference>
<dbReference type="FunFam" id="2.40.10.10:FF:000166">
    <property type="entry name" value="Trypsin"/>
    <property type="match status" value="1"/>
</dbReference>
<dbReference type="InterPro" id="IPR050127">
    <property type="entry name" value="Serine_Proteases_S1"/>
</dbReference>
<evidence type="ECO:0000256" key="7">
    <source>
        <dbReference type="SAM" id="SignalP"/>
    </source>
</evidence>
<dbReference type="SMART" id="SM00020">
    <property type="entry name" value="Tryp_SPc"/>
    <property type="match status" value="1"/>
</dbReference>
<accession>A0AAV8VUR0</accession>
<evidence type="ECO:0000256" key="4">
    <source>
        <dbReference type="ARBA" id="ARBA00022801"/>
    </source>
</evidence>
<dbReference type="EMBL" id="JANEYG010000028">
    <property type="protein sequence ID" value="KAJ8918107.1"/>
    <property type="molecule type" value="Genomic_DNA"/>
</dbReference>
<keyword evidence="7" id="KW-0732">Signal</keyword>
<evidence type="ECO:0000256" key="1">
    <source>
        <dbReference type="ARBA" id="ARBA00004613"/>
    </source>
</evidence>
<dbReference type="PROSITE" id="PS50240">
    <property type="entry name" value="TRYPSIN_DOM"/>
    <property type="match status" value="1"/>
</dbReference>
<dbReference type="InterPro" id="IPR001314">
    <property type="entry name" value="Peptidase_S1A"/>
</dbReference>
<dbReference type="AlphaFoldDB" id="A0AAV8VUR0"/>
<dbReference type="PRINTS" id="PR00722">
    <property type="entry name" value="CHYMOTRYPSIN"/>
</dbReference>
<keyword evidence="10" id="KW-1185">Reference proteome</keyword>
<evidence type="ECO:0000256" key="2">
    <source>
        <dbReference type="ARBA" id="ARBA00022525"/>
    </source>
</evidence>
<dbReference type="InterPro" id="IPR009003">
    <property type="entry name" value="Peptidase_S1_PA"/>
</dbReference>
<keyword evidence="2" id="KW-0964">Secreted</keyword>
<evidence type="ECO:0000256" key="5">
    <source>
        <dbReference type="ARBA" id="ARBA00022825"/>
    </source>
</evidence>
<feature type="chain" id="PRO_5043619873" description="Peptidase S1 domain-containing protein" evidence="7">
    <location>
        <begin position="17"/>
        <end position="230"/>
    </location>
</feature>
<name>A0AAV8VUR0_9CUCU</name>
<reference evidence="9 10" key="1">
    <citation type="journal article" date="2023" name="Insect Mol. Biol.">
        <title>Genome sequencing provides insights into the evolution of gene families encoding plant cell wall-degrading enzymes in longhorned beetles.</title>
        <authorList>
            <person name="Shin N.R."/>
            <person name="Okamura Y."/>
            <person name="Kirsch R."/>
            <person name="Pauchet Y."/>
        </authorList>
    </citation>
    <scope>NUCLEOTIDE SEQUENCE [LARGE SCALE GENOMIC DNA]</scope>
    <source>
        <strain evidence="9">EAD_L_NR</strain>
    </source>
</reference>
<gene>
    <name evidence="9" type="ORF">NQ315_011564</name>
</gene>
<keyword evidence="6" id="KW-1015">Disulfide bond</keyword>
<dbReference type="GO" id="GO:0006508">
    <property type="term" value="P:proteolysis"/>
    <property type="evidence" value="ECO:0007669"/>
    <property type="project" value="UniProtKB-KW"/>
</dbReference>
<feature type="domain" description="Peptidase S1" evidence="8">
    <location>
        <begin position="50"/>
        <end position="230"/>
    </location>
</feature>
<dbReference type="PANTHER" id="PTHR24264:SF65">
    <property type="entry name" value="SRCR DOMAIN-CONTAINING PROTEIN"/>
    <property type="match status" value="1"/>
</dbReference>
<dbReference type="CDD" id="cd00190">
    <property type="entry name" value="Tryp_SPc"/>
    <property type="match status" value="1"/>
</dbReference>
<keyword evidence="5" id="KW-0720">Serine protease</keyword>
<dbReference type="PROSITE" id="PS00134">
    <property type="entry name" value="TRYPSIN_HIS"/>
    <property type="match status" value="1"/>
</dbReference>
<dbReference type="InterPro" id="IPR043504">
    <property type="entry name" value="Peptidase_S1_PA_chymotrypsin"/>
</dbReference>
<keyword evidence="4" id="KW-0378">Hydrolase</keyword>
<evidence type="ECO:0000256" key="3">
    <source>
        <dbReference type="ARBA" id="ARBA00022670"/>
    </source>
</evidence>
<dbReference type="GO" id="GO:0005615">
    <property type="term" value="C:extracellular space"/>
    <property type="evidence" value="ECO:0007669"/>
    <property type="project" value="TreeGrafter"/>
</dbReference>
<evidence type="ECO:0000313" key="9">
    <source>
        <dbReference type="EMBL" id="KAJ8918107.1"/>
    </source>
</evidence>
<dbReference type="PANTHER" id="PTHR24264">
    <property type="entry name" value="TRYPSIN-RELATED"/>
    <property type="match status" value="1"/>
</dbReference>